<name>A0A1M4WJ60_9SPHI</name>
<dbReference type="EMBL" id="FQUQ01000001">
    <property type="protein sequence ID" value="SHE81103.1"/>
    <property type="molecule type" value="Genomic_DNA"/>
</dbReference>
<dbReference type="AlphaFoldDB" id="A0A1M4WJ60"/>
<organism evidence="1 2">
    <name type="scientific">Pedobacter caeni</name>
    <dbReference type="NCBI Taxonomy" id="288992"/>
    <lineage>
        <taxon>Bacteria</taxon>
        <taxon>Pseudomonadati</taxon>
        <taxon>Bacteroidota</taxon>
        <taxon>Sphingobacteriia</taxon>
        <taxon>Sphingobacteriales</taxon>
        <taxon>Sphingobacteriaceae</taxon>
        <taxon>Pedobacter</taxon>
    </lineage>
</organism>
<proteinExistence type="predicted"/>
<sequence length="44" mass="4820">MKSVCMILFSFIIHAAAHGQEGVFDIKETIGTTVAEKVLKSRLV</sequence>
<protein>
    <submittedName>
        <fullName evidence="1">Uncharacterized protein</fullName>
    </submittedName>
</protein>
<dbReference type="Proteomes" id="UP000184287">
    <property type="component" value="Unassembled WGS sequence"/>
</dbReference>
<evidence type="ECO:0000313" key="2">
    <source>
        <dbReference type="Proteomes" id="UP000184287"/>
    </source>
</evidence>
<reference evidence="2" key="1">
    <citation type="submission" date="2016-11" db="EMBL/GenBank/DDBJ databases">
        <authorList>
            <person name="Varghese N."/>
            <person name="Submissions S."/>
        </authorList>
    </citation>
    <scope>NUCLEOTIDE SEQUENCE [LARGE SCALE GENOMIC DNA]</scope>
    <source>
        <strain evidence="2">DSM 16990</strain>
    </source>
</reference>
<gene>
    <name evidence="1" type="ORF">SAMN04488522_1011280</name>
</gene>
<accession>A0A1M4WJ60</accession>
<evidence type="ECO:0000313" key="1">
    <source>
        <dbReference type="EMBL" id="SHE81103.1"/>
    </source>
</evidence>
<keyword evidence="2" id="KW-1185">Reference proteome</keyword>